<comment type="caution">
    <text evidence="2">The sequence shown here is derived from an EMBL/GenBank/DDBJ whole genome shotgun (WGS) entry which is preliminary data.</text>
</comment>
<keyword evidence="3" id="KW-1185">Reference proteome</keyword>
<feature type="domain" description="SCP2" evidence="1">
    <location>
        <begin position="19"/>
        <end position="99"/>
    </location>
</feature>
<gene>
    <name evidence="2" type="ORF">ACFQ14_06765</name>
</gene>
<proteinExistence type="predicted"/>
<name>A0ABW3FCA3_9HYPH</name>
<dbReference type="InterPro" id="IPR036527">
    <property type="entry name" value="SCP2_sterol-bd_dom_sf"/>
</dbReference>
<dbReference type="InterPro" id="IPR003033">
    <property type="entry name" value="SCP2_sterol-bd_dom"/>
</dbReference>
<accession>A0ABW3FCA3</accession>
<dbReference type="Pfam" id="PF02036">
    <property type="entry name" value="SCP2"/>
    <property type="match status" value="1"/>
</dbReference>
<reference evidence="3" key="1">
    <citation type="journal article" date="2019" name="Int. J. Syst. Evol. Microbiol.">
        <title>The Global Catalogue of Microorganisms (GCM) 10K type strain sequencing project: providing services to taxonomists for standard genome sequencing and annotation.</title>
        <authorList>
            <consortium name="The Broad Institute Genomics Platform"/>
            <consortium name="The Broad Institute Genome Sequencing Center for Infectious Disease"/>
            <person name="Wu L."/>
            <person name="Ma J."/>
        </authorList>
    </citation>
    <scope>NUCLEOTIDE SEQUENCE [LARGE SCALE GENOMIC DNA]</scope>
    <source>
        <strain evidence="3">CCUG 60023</strain>
    </source>
</reference>
<dbReference type="PANTHER" id="PTHR10094">
    <property type="entry name" value="STEROL CARRIER PROTEIN 2 SCP-2 FAMILY PROTEIN"/>
    <property type="match status" value="1"/>
</dbReference>
<dbReference type="Gene3D" id="3.30.1050.10">
    <property type="entry name" value="SCP2 sterol-binding domain"/>
    <property type="match status" value="1"/>
</dbReference>
<evidence type="ECO:0000313" key="3">
    <source>
        <dbReference type="Proteomes" id="UP001597101"/>
    </source>
</evidence>
<evidence type="ECO:0000259" key="1">
    <source>
        <dbReference type="Pfam" id="PF02036"/>
    </source>
</evidence>
<dbReference type="PANTHER" id="PTHR10094:SF25">
    <property type="entry name" value="SCP2 STEROL-BINDING DOMAIN-CONTAINING PROTEIN 1"/>
    <property type="match status" value="1"/>
</dbReference>
<dbReference type="RefSeq" id="WP_377211936.1">
    <property type="nucleotide sequence ID" value="NZ_JBHTJV010000003.1"/>
</dbReference>
<organism evidence="2 3">
    <name type="scientific">Pseudahrensia aquimaris</name>
    <dbReference type="NCBI Taxonomy" id="744461"/>
    <lineage>
        <taxon>Bacteria</taxon>
        <taxon>Pseudomonadati</taxon>
        <taxon>Pseudomonadota</taxon>
        <taxon>Alphaproteobacteria</taxon>
        <taxon>Hyphomicrobiales</taxon>
        <taxon>Ahrensiaceae</taxon>
        <taxon>Pseudahrensia</taxon>
    </lineage>
</organism>
<protein>
    <submittedName>
        <fullName evidence="2">SCP2 sterol-binding domain-containing protein</fullName>
    </submittedName>
</protein>
<dbReference type="Proteomes" id="UP001597101">
    <property type="component" value="Unassembled WGS sequence"/>
</dbReference>
<sequence length="100" mass="10501">MTLEEMTAEMQTRVAAKGAIDGKVVKFDFGDDGIMVIDGAADPASVHNNEAEADCTVVVDKDVFESIAAGEENAQMAFMSGKLKVEGDMGIAMQLGTLLS</sequence>
<dbReference type="SUPFAM" id="SSF55718">
    <property type="entry name" value="SCP-like"/>
    <property type="match status" value="1"/>
</dbReference>
<evidence type="ECO:0000313" key="2">
    <source>
        <dbReference type="EMBL" id="MFD0916104.1"/>
    </source>
</evidence>
<dbReference type="EMBL" id="JBHTJV010000003">
    <property type="protein sequence ID" value="MFD0916104.1"/>
    <property type="molecule type" value="Genomic_DNA"/>
</dbReference>